<evidence type="ECO:0000256" key="15">
    <source>
        <dbReference type="ARBA" id="ARBA00030800"/>
    </source>
</evidence>
<evidence type="ECO:0000256" key="2">
    <source>
        <dbReference type="ARBA" id="ARBA00001966"/>
    </source>
</evidence>
<gene>
    <name evidence="18" type="ORF">H8S17_13560</name>
</gene>
<dbReference type="AlphaFoldDB" id="A0A923LQD9"/>
<dbReference type="Pfam" id="PF02518">
    <property type="entry name" value="HATPase_c"/>
    <property type="match status" value="1"/>
</dbReference>
<dbReference type="GO" id="GO:0005524">
    <property type="term" value="F:ATP binding"/>
    <property type="evidence" value="ECO:0007669"/>
    <property type="project" value="UniProtKB-KW"/>
</dbReference>
<keyword evidence="6" id="KW-0004">4Fe-4S</keyword>
<keyword evidence="18" id="KW-0547">Nucleotide-binding</keyword>
<keyword evidence="16" id="KW-0175">Coiled coil</keyword>
<evidence type="ECO:0000259" key="17">
    <source>
        <dbReference type="PROSITE" id="PS50109"/>
    </source>
</evidence>
<keyword evidence="7" id="KW-0963">Cytoplasm</keyword>
<evidence type="ECO:0000256" key="8">
    <source>
        <dbReference type="ARBA" id="ARBA00022679"/>
    </source>
</evidence>
<dbReference type="PANTHER" id="PTHR24421">
    <property type="entry name" value="NITRATE/NITRITE SENSOR PROTEIN NARX-RELATED"/>
    <property type="match status" value="1"/>
</dbReference>
<dbReference type="Gene3D" id="1.20.5.1930">
    <property type="match status" value="1"/>
</dbReference>
<name>A0A923LQD9_9FIRM</name>
<proteinExistence type="predicted"/>
<dbReference type="GO" id="GO:0046872">
    <property type="term" value="F:metal ion binding"/>
    <property type="evidence" value="ECO:0007669"/>
    <property type="project" value="UniProtKB-KW"/>
</dbReference>
<protein>
    <recommendedName>
        <fullName evidence="5">Oxygen sensor histidine kinase NreB</fullName>
        <ecNumber evidence="4">2.7.13.3</ecNumber>
    </recommendedName>
    <alternativeName>
        <fullName evidence="15">Nitrogen regulation protein B</fullName>
    </alternativeName>
</protein>
<dbReference type="InterPro" id="IPR036890">
    <property type="entry name" value="HATPase_C_sf"/>
</dbReference>
<dbReference type="GO" id="GO:0000155">
    <property type="term" value="F:phosphorelay sensor kinase activity"/>
    <property type="evidence" value="ECO:0007669"/>
    <property type="project" value="InterPro"/>
</dbReference>
<dbReference type="InterPro" id="IPR005467">
    <property type="entry name" value="His_kinase_dom"/>
</dbReference>
<comment type="subcellular location">
    <subcellularLocation>
        <location evidence="3">Cytoplasm</location>
    </subcellularLocation>
</comment>
<keyword evidence="13" id="KW-0411">Iron-sulfur</keyword>
<feature type="domain" description="Histidine kinase" evidence="17">
    <location>
        <begin position="244"/>
        <end position="338"/>
    </location>
</feature>
<dbReference type="InterPro" id="IPR050482">
    <property type="entry name" value="Sensor_HK_TwoCompSys"/>
</dbReference>
<evidence type="ECO:0000313" key="18">
    <source>
        <dbReference type="EMBL" id="MBC5715214.1"/>
    </source>
</evidence>
<evidence type="ECO:0000313" key="19">
    <source>
        <dbReference type="Proteomes" id="UP000606720"/>
    </source>
</evidence>
<dbReference type="SMART" id="SM00387">
    <property type="entry name" value="HATPase_c"/>
    <property type="match status" value="1"/>
</dbReference>
<reference evidence="18" key="1">
    <citation type="submission" date="2020-08" db="EMBL/GenBank/DDBJ databases">
        <title>Genome public.</title>
        <authorList>
            <person name="Liu C."/>
            <person name="Sun Q."/>
        </authorList>
    </citation>
    <scope>NUCLEOTIDE SEQUENCE</scope>
    <source>
        <strain evidence="18">BX1005</strain>
    </source>
</reference>
<dbReference type="GO" id="GO:0046983">
    <property type="term" value="F:protein dimerization activity"/>
    <property type="evidence" value="ECO:0007669"/>
    <property type="project" value="InterPro"/>
</dbReference>
<evidence type="ECO:0000256" key="3">
    <source>
        <dbReference type="ARBA" id="ARBA00004496"/>
    </source>
</evidence>
<dbReference type="EMBL" id="JACOPH010000015">
    <property type="protein sequence ID" value="MBC5715214.1"/>
    <property type="molecule type" value="Genomic_DNA"/>
</dbReference>
<evidence type="ECO:0000256" key="12">
    <source>
        <dbReference type="ARBA" id="ARBA00023012"/>
    </source>
</evidence>
<dbReference type="RefSeq" id="WP_186867632.1">
    <property type="nucleotide sequence ID" value="NZ_JACOPH010000015.1"/>
</dbReference>
<dbReference type="Proteomes" id="UP000606720">
    <property type="component" value="Unassembled WGS sequence"/>
</dbReference>
<keyword evidence="11" id="KW-0408">Iron</keyword>
<dbReference type="SUPFAM" id="SSF55874">
    <property type="entry name" value="ATPase domain of HSP90 chaperone/DNA topoisomerase II/histidine kinase"/>
    <property type="match status" value="1"/>
</dbReference>
<keyword evidence="8" id="KW-0808">Transferase</keyword>
<comment type="cofactor">
    <cofactor evidence="2">
        <name>[4Fe-4S] cluster</name>
        <dbReference type="ChEBI" id="CHEBI:49883"/>
    </cofactor>
</comment>
<comment type="function">
    <text evidence="14">Member of the two-component regulatory system NreB/NreC involved in the control of dissimilatory nitrate/nitrite reduction in response to oxygen. NreB functions as a direct oxygen sensor histidine kinase which is autophosphorylated, in the absence of oxygen, probably at the conserved histidine residue, and transfers its phosphate group probably to a conserved aspartate residue of NreC. NreB/NreC activates the expression of the nitrate (narGHJI) and nitrite (nir) reductase operons, as well as the putative nitrate transporter gene narT.</text>
</comment>
<dbReference type="InterPro" id="IPR011712">
    <property type="entry name" value="Sig_transdc_His_kin_sub3_dim/P"/>
</dbReference>
<evidence type="ECO:0000256" key="7">
    <source>
        <dbReference type="ARBA" id="ARBA00022490"/>
    </source>
</evidence>
<dbReference type="InterPro" id="IPR003594">
    <property type="entry name" value="HATPase_dom"/>
</dbReference>
<dbReference type="PANTHER" id="PTHR24421:SF55">
    <property type="entry name" value="SENSOR HISTIDINE KINASE YDFH"/>
    <property type="match status" value="1"/>
</dbReference>
<comment type="caution">
    <text evidence="18">The sequence shown here is derived from an EMBL/GenBank/DDBJ whole genome shotgun (WGS) entry which is preliminary data.</text>
</comment>
<dbReference type="Gene3D" id="3.30.565.10">
    <property type="entry name" value="Histidine kinase-like ATPase, C-terminal domain"/>
    <property type="match status" value="1"/>
</dbReference>
<dbReference type="GO" id="GO:0051539">
    <property type="term" value="F:4 iron, 4 sulfur cluster binding"/>
    <property type="evidence" value="ECO:0007669"/>
    <property type="project" value="UniProtKB-KW"/>
</dbReference>
<keyword evidence="19" id="KW-1185">Reference proteome</keyword>
<keyword evidence="12" id="KW-0902">Two-component regulatory system</keyword>
<dbReference type="Pfam" id="PF07730">
    <property type="entry name" value="HisKA_3"/>
    <property type="match status" value="1"/>
</dbReference>
<dbReference type="PROSITE" id="PS50109">
    <property type="entry name" value="HIS_KIN"/>
    <property type="match status" value="1"/>
</dbReference>
<evidence type="ECO:0000256" key="11">
    <source>
        <dbReference type="ARBA" id="ARBA00023004"/>
    </source>
</evidence>
<evidence type="ECO:0000256" key="16">
    <source>
        <dbReference type="SAM" id="Coils"/>
    </source>
</evidence>
<evidence type="ECO:0000256" key="13">
    <source>
        <dbReference type="ARBA" id="ARBA00023014"/>
    </source>
</evidence>
<dbReference type="GO" id="GO:0016020">
    <property type="term" value="C:membrane"/>
    <property type="evidence" value="ECO:0007669"/>
    <property type="project" value="InterPro"/>
</dbReference>
<organism evidence="18 19">
    <name type="scientific">Roseburia zhanii</name>
    <dbReference type="NCBI Taxonomy" id="2763064"/>
    <lineage>
        <taxon>Bacteria</taxon>
        <taxon>Bacillati</taxon>
        <taxon>Bacillota</taxon>
        <taxon>Clostridia</taxon>
        <taxon>Lachnospirales</taxon>
        <taxon>Lachnospiraceae</taxon>
        <taxon>Roseburia</taxon>
    </lineage>
</organism>
<keyword evidence="9" id="KW-0479">Metal-binding</keyword>
<dbReference type="GO" id="GO:0005737">
    <property type="term" value="C:cytoplasm"/>
    <property type="evidence" value="ECO:0007669"/>
    <property type="project" value="UniProtKB-SubCell"/>
</dbReference>
<keyword evidence="18" id="KW-0067">ATP-binding</keyword>
<evidence type="ECO:0000256" key="10">
    <source>
        <dbReference type="ARBA" id="ARBA00022777"/>
    </source>
</evidence>
<dbReference type="PRINTS" id="PR00344">
    <property type="entry name" value="BCTRLSENSOR"/>
</dbReference>
<evidence type="ECO:0000256" key="6">
    <source>
        <dbReference type="ARBA" id="ARBA00022485"/>
    </source>
</evidence>
<dbReference type="CDD" id="cd16917">
    <property type="entry name" value="HATPase_UhpB-NarQ-NarX-like"/>
    <property type="match status" value="1"/>
</dbReference>
<evidence type="ECO:0000256" key="4">
    <source>
        <dbReference type="ARBA" id="ARBA00012438"/>
    </source>
</evidence>
<feature type="coiled-coil region" evidence="16">
    <location>
        <begin position="28"/>
        <end position="99"/>
    </location>
</feature>
<evidence type="ECO:0000256" key="9">
    <source>
        <dbReference type="ARBA" id="ARBA00022723"/>
    </source>
</evidence>
<dbReference type="InterPro" id="IPR004358">
    <property type="entry name" value="Sig_transdc_His_kin-like_C"/>
</dbReference>
<evidence type="ECO:0000256" key="1">
    <source>
        <dbReference type="ARBA" id="ARBA00000085"/>
    </source>
</evidence>
<sequence>MVIDYLSKIRAELLEEKLSIESKKKSIHIEINENIKFIERLKEEENRNFDAFSPRKQNVDLRNNISLLEKKQDELRKTYENTKNELLNINSKLAELDSVLKIAKKQKAAQNQYTKHCIDEKDVLKLKILETQENERQRIARELHDSSVQNLTSLVHKTELCSKLIDMDPIRCKLELSGMSKKIRKIIEDMRKMIYNLHPMSFDDIGFDVTIERILADAQKKGINTSYLVEGTVIPLKSVVALTILRVITEACNNSMKYAQADQLSVKITYATDSVQIIIQDDGIGFDVDSQENEIREDYSGFGLSTMKERICLLSGKIDIISKLGEGTEIIVKVPIDNKEV</sequence>
<evidence type="ECO:0000256" key="14">
    <source>
        <dbReference type="ARBA" id="ARBA00024827"/>
    </source>
</evidence>
<keyword evidence="10" id="KW-0418">Kinase</keyword>
<dbReference type="EC" id="2.7.13.3" evidence="4"/>
<evidence type="ECO:0000256" key="5">
    <source>
        <dbReference type="ARBA" id="ARBA00017322"/>
    </source>
</evidence>
<comment type="catalytic activity">
    <reaction evidence="1">
        <text>ATP + protein L-histidine = ADP + protein N-phospho-L-histidine.</text>
        <dbReference type="EC" id="2.7.13.3"/>
    </reaction>
</comment>
<accession>A0A923LQD9</accession>